<dbReference type="Proteomes" id="UP001056120">
    <property type="component" value="Linkage Group LG25"/>
</dbReference>
<gene>
    <name evidence="1" type="ORF">L1987_73655</name>
</gene>
<organism evidence="1 2">
    <name type="scientific">Smallanthus sonchifolius</name>
    <dbReference type="NCBI Taxonomy" id="185202"/>
    <lineage>
        <taxon>Eukaryota</taxon>
        <taxon>Viridiplantae</taxon>
        <taxon>Streptophyta</taxon>
        <taxon>Embryophyta</taxon>
        <taxon>Tracheophyta</taxon>
        <taxon>Spermatophyta</taxon>
        <taxon>Magnoliopsida</taxon>
        <taxon>eudicotyledons</taxon>
        <taxon>Gunneridae</taxon>
        <taxon>Pentapetalae</taxon>
        <taxon>asterids</taxon>
        <taxon>campanulids</taxon>
        <taxon>Asterales</taxon>
        <taxon>Asteraceae</taxon>
        <taxon>Asteroideae</taxon>
        <taxon>Heliantheae alliance</taxon>
        <taxon>Millerieae</taxon>
        <taxon>Smallanthus</taxon>
    </lineage>
</organism>
<comment type="caution">
    <text evidence="1">The sequence shown here is derived from an EMBL/GenBank/DDBJ whole genome shotgun (WGS) entry which is preliminary data.</text>
</comment>
<sequence>MIIHISSTHLLLINTKGTLLNFDVHTNCLYKFPSDLGSFIKEHMGWKLLEASESAYSHLLCGDSVCFQ</sequence>
<accession>A0ACB9A0S4</accession>
<evidence type="ECO:0000313" key="1">
    <source>
        <dbReference type="EMBL" id="KAI3703520.1"/>
    </source>
</evidence>
<reference evidence="2" key="1">
    <citation type="journal article" date="2022" name="Mol. Ecol. Resour.">
        <title>The genomes of chicory, endive, great burdock and yacon provide insights into Asteraceae palaeo-polyploidization history and plant inulin production.</title>
        <authorList>
            <person name="Fan W."/>
            <person name="Wang S."/>
            <person name="Wang H."/>
            <person name="Wang A."/>
            <person name="Jiang F."/>
            <person name="Liu H."/>
            <person name="Zhao H."/>
            <person name="Xu D."/>
            <person name="Zhang Y."/>
        </authorList>
    </citation>
    <scope>NUCLEOTIDE SEQUENCE [LARGE SCALE GENOMIC DNA]</scope>
    <source>
        <strain evidence="2">cv. Yunnan</strain>
    </source>
</reference>
<evidence type="ECO:0000313" key="2">
    <source>
        <dbReference type="Proteomes" id="UP001056120"/>
    </source>
</evidence>
<dbReference type="EMBL" id="CM042042">
    <property type="protein sequence ID" value="KAI3703520.1"/>
    <property type="molecule type" value="Genomic_DNA"/>
</dbReference>
<reference evidence="1 2" key="2">
    <citation type="journal article" date="2022" name="Mol. Ecol. Resour.">
        <title>The genomes of chicory, endive, great burdock and yacon provide insights into Asteraceae paleo-polyploidization history and plant inulin production.</title>
        <authorList>
            <person name="Fan W."/>
            <person name="Wang S."/>
            <person name="Wang H."/>
            <person name="Wang A."/>
            <person name="Jiang F."/>
            <person name="Liu H."/>
            <person name="Zhao H."/>
            <person name="Xu D."/>
            <person name="Zhang Y."/>
        </authorList>
    </citation>
    <scope>NUCLEOTIDE SEQUENCE [LARGE SCALE GENOMIC DNA]</scope>
    <source>
        <strain evidence="2">cv. Yunnan</strain>
        <tissue evidence="1">Leaves</tissue>
    </source>
</reference>
<protein>
    <submittedName>
        <fullName evidence="1">Uncharacterized protein</fullName>
    </submittedName>
</protein>
<proteinExistence type="predicted"/>
<name>A0ACB9A0S4_9ASTR</name>
<keyword evidence="2" id="KW-1185">Reference proteome</keyword>